<accession>A0A8S3U6Z2</accession>
<dbReference type="PROSITE" id="PS50835">
    <property type="entry name" value="IG_LIKE"/>
    <property type="match status" value="1"/>
</dbReference>
<dbReference type="EMBL" id="CAJPWZ010002530">
    <property type="protein sequence ID" value="CAG2239652.1"/>
    <property type="molecule type" value="Genomic_DNA"/>
</dbReference>
<organism evidence="3 4">
    <name type="scientific">Mytilus edulis</name>
    <name type="common">Blue mussel</name>
    <dbReference type="NCBI Taxonomy" id="6550"/>
    <lineage>
        <taxon>Eukaryota</taxon>
        <taxon>Metazoa</taxon>
        <taxon>Spiralia</taxon>
        <taxon>Lophotrochozoa</taxon>
        <taxon>Mollusca</taxon>
        <taxon>Bivalvia</taxon>
        <taxon>Autobranchia</taxon>
        <taxon>Pteriomorphia</taxon>
        <taxon>Mytilida</taxon>
        <taxon>Mytiloidea</taxon>
        <taxon>Mytilidae</taxon>
        <taxon>Mytilinae</taxon>
        <taxon>Mytilus</taxon>
    </lineage>
</organism>
<dbReference type="InterPro" id="IPR003599">
    <property type="entry name" value="Ig_sub"/>
</dbReference>
<dbReference type="Pfam" id="PF07686">
    <property type="entry name" value="V-set"/>
    <property type="match status" value="1"/>
</dbReference>
<feature type="compositionally biased region" description="Low complexity" evidence="1">
    <location>
        <begin position="307"/>
        <end position="316"/>
    </location>
</feature>
<reference evidence="3" key="1">
    <citation type="submission" date="2021-03" db="EMBL/GenBank/DDBJ databases">
        <authorList>
            <person name="Bekaert M."/>
        </authorList>
    </citation>
    <scope>NUCLEOTIDE SEQUENCE</scope>
</reference>
<feature type="region of interest" description="Disordered" evidence="1">
    <location>
        <begin position="307"/>
        <end position="329"/>
    </location>
</feature>
<evidence type="ECO:0000313" key="4">
    <source>
        <dbReference type="Proteomes" id="UP000683360"/>
    </source>
</evidence>
<dbReference type="InterPro" id="IPR036179">
    <property type="entry name" value="Ig-like_dom_sf"/>
</dbReference>
<gene>
    <name evidence="3" type="ORF">MEDL_52002</name>
</gene>
<feature type="region of interest" description="Disordered" evidence="1">
    <location>
        <begin position="243"/>
        <end position="266"/>
    </location>
</feature>
<comment type="caution">
    <text evidence="3">The sequence shown here is derived from an EMBL/GenBank/DDBJ whole genome shotgun (WGS) entry which is preliminary data.</text>
</comment>
<name>A0A8S3U6Z2_MYTED</name>
<dbReference type="Proteomes" id="UP000683360">
    <property type="component" value="Unassembled WGS sequence"/>
</dbReference>
<proteinExistence type="predicted"/>
<dbReference type="AlphaFoldDB" id="A0A8S3U6Z2"/>
<feature type="compositionally biased region" description="Low complexity" evidence="1">
    <location>
        <begin position="243"/>
        <end position="254"/>
    </location>
</feature>
<feature type="domain" description="Ig-like" evidence="2">
    <location>
        <begin position="12"/>
        <end position="114"/>
    </location>
</feature>
<dbReference type="InterPro" id="IPR007110">
    <property type="entry name" value="Ig-like_dom"/>
</dbReference>
<evidence type="ECO:0000259" key="2">
    <source>
        <dbReference type="PROSITE" id="PS50835"/>
    </source>
</evidence>
<evidence type="ECO:0000313" key="3">
    <source>
        <dbReference type="EMBL" id="CAG2239652.1"/>
    </source>
</evidence>
<protein>
    <recommendedName>
        <fullName evidence="2">Ig-like domain-containing protein</fullName>
    </recommendedName>
</protein>
<dbReference type="Gene3D" id="2.60.40.10">
    <property type="entry name" value="Immunoglobulins"/>
    <property type="match status" value="1"/>
</dbReference>
<evidence type="ECO:0000256" key="1">
    <source>
        <dbReference type="SAM" id="MobiDB-lite"/>
    </source>
</evidence>
<dbReference type="InterPro" id="IPR013783">
    <property type="entry name" value="Ig-like_fold"/>
</dbReference>
<dbReference type="SUPFAM" id="SSF48726">
    <property type="entry name" value="Immunoglobulin"/>
    <property type="match status" value="1"/>
</dbReference>
<dbReference type="InterPro" id="IPR013106">
    <property type="entry name" value="Ig_V-set"/>
</dbReference>
<keyword evidence="4" id="KW-1185">Reference proteome</keyword>
<sequence>MIVNTVFIQMVPGILNDIVPVSVQIGEKVVLKCCGSGNARSWLGPDINNASERSIVYFSNNNKNPKLNRSEYLIQSNDRNYDLNIFNFQNKNTGFYVCRFLNNGGFHETKFNVSLKDTSPSSTIMHDKGSNTVLNATTDWETNGTQMTEDNPCSCNSTVNNDFWKLSGSFIGGIIVCLICSNIYCYKTRKKASEDLFEVPREVQYDEIGIINYNAVNIQTMRDDTTCRTSVMNFSRINIDTSSTKSPTLSYSSTNDSLSRKTEGSENTYQSINLDQNHTQEHRKSAGNTIPSCSLYDIDTHSIKSATSSISSTNDSLSREVEESENTYEPKNIDRNHELNKCEVSTTTLTSLYDNTVVFPITSQKMKGDQGDKTPWLFIYNRTEN</sequence>
<dbReference type="SMART" id="SM00409">
    <property type="entry name" value="IG"/>
    <property type="match status" value="1"/>
</dbReference>
<dbReference type="OrthoDB" id="6129002at2759"/>